<sequence>MALKEYRGSAALHGEKPRACQLRWSLDPYFLQKCSWHITVRQVTRVTNSLKSTLLSLFASRPLKMRSTASLSLAFCS</sequence>
<evidence type="ECO:0000313" key="2">
    <source>
        <dbReference type="Proteomes" id="UP000314294"/>
    </source>
</evidence>
<keyword evidence="2" id="KW-1185">Reference proteome</keyword>
<proteinExistence type="predicted"/>
<protein>
    <submittedName>
        <fullName evidence="1">Uncharacterized protein</fullName>
    </submittedName>
</protein>
<evidence type="ECO:0000313" key="1">
    <source>
        <dbReference type="EMBL" id="TNN42655.1"/>
    </source>
</evidence>
<reference evidence="1 2" key="1">
    <citation type="submission" date="2019-03" db="EMBL/GenBank/DDBJ databases">
        <title>First draft genome of Liparis tanakae, snailfish: a comprehensive survey of snailfish specific genes.</title>
        <authorList>
            <person name="Kim W."/>
            <person name="Song I."/>
            <person name="Jeong J.-H."/>
            <person name="Kim D."/>
            <person name="Kim S."/>
            <person name="Ryu S."/>
            <person name="Song J.Y."/>
            <person name="Lee S.K."/>
        </authorList>
    </citation>
    <scope>NUCLEOTIDE SEQUENCE [LARGE SCALE GENOMIC DNA]</scope>
    <source>
        <tissue evidence="1">Muscle</tissue>
    </source>
</reference>
<gene>
    <name evidence="1" type="ORF">EYF80_047152</name>
</gene>
<dbReference type="Proteomes" id="UP000314294">
    <property type="component" value="Unassembled WGS sequence"/>
</dbReference>
<comment type="caution">
    <text evidence="1">The sequence shown here is derived from an EMBL/GenBank/DDBJ whole genome shotgun (WGS) entry which is preliminary data.</text>
</comment>
<organism evidence="1 2">
    <name type="scientific">Liparis tanakae</name>
    <name type="common">Tanaka's snailfish</name>
    <dbReference type="NCBI Taxonomy" id="230148"/>
    <lineage>
        <taxon>Eukaryota</taxon>
        <taxon>Metazoa</taxon>
        <taxon>Chordata</taxon>
        <taxon>Craniata</taxon>
        <taxon>Vertebrata</taxon>
        <taxon>Euteleostomi</taxon>
        <taxon>Actinopterygii</taxon>
        <taxon>Neopterygii</taxon>
        <taxon>Teleostei</taxon>
        <taxon>Neoteleostei</taxon>
        <taxon>Acanthomorphata</taxon>
        <taxon>Eupercaria</taxon>
        <taxon>Perciformes</taxon>
        <taxon>Cottioidei</taxon>
        <taxon>Cottales</taxon>
        <taxon>Liparidae</taxon>
        <taxon>Liparis</taxon>
    </lineage>
</organism>
<dbReference type="AlphaFoldDB" id="A0A4Z2FP30"/>
<dbReference type="EMBL" id="SRLO01001021">
    <property type="protein sequence ID" value="TNN42655.1"/>
    <property type="molecule type" value="Genomic_DNA"/>
</dbReference>
<name>A0A4Z2FP30_9TELE</name>
<accession>A0A4Z2FP30</accession>